<accession>F4KUY7</accession>
<dbReference type="RefSeq" id="WP_013762727.1">
    <property type="nucleotide sequence ID" value="NC_015510.1"/>
</dbReference>
<keyword evidence="1" id="KW-0732">Signal</keyword>
<dbReference type="STRING" id="760192.Halhy_0251"/>
<dbReference type="eggNOG" id="ENOG503342P">
    <property type="taxonomic scope" value="Bacteria"/>
</dbReference>
<protein>
    <submittedName>
        <fullName evidence="2">Uncharacterized protein</fullName>
    </submittedName>
</protein>
<feature type="chain" id="PRO_5003310268" evidence="1">
    <location>
        <begin position="20"/>
        <end position="237"/>
    </location>
</feature>
<evidence type="ECO:0000313" key="3">
    <source>
        <dbReference type="Proteomes" id="UP000008461"/>
    </source>
</evidence>
<organism evidence="2 3">
    <name type="scientific">Haliscomenobacter hydrossis (strain ATCC 27775 / DSM 1100 / LMG 10767 / O)</name>
    <dbReference type="NCBI Taxonomy" id="760192"/>
    <lineage>
        <taxon>Bacteria</taxon>
        <taxon>Pseudomonadati</taxon>
        <taxon>Bacteroidota</taxon>
        <taxon>Saprospiria</taxon>
        <taxon>Saprospirales</taxon>
        <taxon>Haliscomenobacteraceae</taxon>
        <taxon>Haliscomenobacter</taxon>
    </lineage>
</organism>
<dbReference type="KEGG" id="hhy:Halhy_0251"/>
<dbReference type="AlphaFoldDB" id="F4KUY7"/>
<name>F4KUY7_HALH1</name>
<proteinExistence type="predicted"/>
<dbReference type="EMBL" id="CP002691">
    <property type="protein sequence ID" value="AEE48163.1"/>
    <property type="molecule type" value="Genomic_DNA"/>
</dbReference>
<gene>
    <name evidence="2" type="ordered locus">Halhy_0251</name>
</gene>
<reference key="2">
    <citation type="submission" date="2011-04" db="EMBL/GenBank/DDBJ databases">
        <title>Complete sequence of chromosome of Haliscomenobacter hydrossis DSM 1100.</title>
        <authorList>
            <consortium name="US DOE Joint Genome Institute (JGI-PGF)"/>
            <person name="Lucas S."/>
            <person name="Han J."/>
            <person name="Lapidus A."/>
            <person name="Bruce D."/>
            <person name="Goodwin L."/>
            <person name="Pitluck S."/>
            <person name="Peters L."/>
            <person name="Kyrpides N."/>
            <person name="Mavromatis K."/>
            <person name="Ivanova N."/>
            <person name="Ovchinnikova G."/>
            <person name="Pagani I."/>
            <person name="Daligault H."/>
            <person name="Detter J.C."/>
            <person name="Han C."/>
            <person name="Land M."/>
            <person name="Hauser L."/>
            <person name="Markowitz V."/>
            <person name="Cheng J.-F."/>
            <person name="Hugenholtz P."/>
            <person name="Woyke T."/>
            <person name="Wu D."/>
            <person name="Verbarg S."/>
            <person name="Frueling A."/>
            <person name="Brambilla E."/>
            <person name="Klenk H.-P."/>
            <person name="Eisen J.A."/>
        </authorList>
    </citation>
    <scope>NUCLEOTIDE SEQUENCE</scope>
    <source>
        <strain>DSM 1100</strain>
    </source>
</reference>
<evidence type="ECO:0000313" key="2">
    <source>
        <dbReference type="EMBL" id="AEE48163.1"/>
    </source>
</evidence>
<dbReference type="HOGENOM" id="CLU_1159795_0_0_10"/>
<dbReference type="Proteomes" id="UP000008461">
    <property type="component" value="Chromosome"/>
</dbReference>
<evidence type="ECO:0000256" key="1">
    <source>
        <dbReference type="SAM" id="SignalP"/>
    </source>
</evidence>
<sequence length="237" mass="26050">MRHLLPIFILLSCCLAAQAQCDARIAPSDNSTLRYQTRGNRCEGFYSSKVSAASLELIACTLGDFRFKNDKAEVITLSLLSGGKQSVNIRAQGIPINLYYRMDATLQAGKTLAWEVSPVLLKDARTARAYNIGLLAYQGEGTQQVVFPVAPQSKLLPKSTVKDSLVLQFMGTARLASFRYQLDNGPLKPLAGSFPDGRPIRIKLSAALPKGLHTLTIKYRALNDADGETTRRYQLQL</sequence>
<keyword evidence="3" id="KW-1185">Reference proteome</keyword>
<reference evidence="2 3" key="1">
    <citation type="journal article" date="2011" name="Stand. Genomic Sci.">
        <title>Complete genome sequence of Haliscomenobacter hydrossis type strain (O).</title>
        <authorList>
            <consortium name="US DOE Joint Genome Institute (JGI-PGF)"/>
            <person name="Daligault H."/>
            <person name="Lapidus A."/>
            <person name="Zeytun A."/>
            <person name="Nolan M."/>
            <person name="Lucas S."/>
            <person name="Del Rio T.G."/>
            <person name="Tice H."/>
            <person name="Cheng J.F."/>
            <person name="Tapia R."/>
            <person name="Han C."/>
            <person name="Goodwin L."/>
            <person name="Pitluck S."/>
            <person name="Liolios K."/>
            <person name="Pagani I."/>
            <person name="Ivanova N."/>
            <person name="Huntemann M."/>
            <person name="Mavromatis K."/>
            <person name="Mikhailova N."/>
            <person name="Pati A."/>
            <person name="Chen A."/>
            <person name="Palaniappan K."/>
            <person name="Land M."/>
            <person name="Hauser L."/>
            <person name="Brambilla E.M."/>
            <person name="Rohde M."/>
            <person name="Verbarg S."/>
            <person name="Goker M."/>
            <person name="Bristow J."/>
            <person name="Eisen J.A."/>
            <person name="Markowitz V."/>
            <person name="Hugenholtz P."/>
            <person name="Kyrpides N.C."/>
            <person name="Klenk H.P."/>
            <person name="Woyke T."/>
        </authorList>
    </citation>
    <scope>NUCLEOTIDE SEQUENCE [LARGE SCALE GENOMIC DNA]</scope>
    <source>
        <strain evidence="3">ATCC 27775 / DSM 1100 / LMG 10767 / O</strain>
    </source>
</reference>
<dbReference type="OrthoDB" id="6397661at2"/>
<feature type="signal peptide" evidence="1">
    <location>
        <begin position="1"/>
        <end position="19"/>
    </location>
</feature>